<dbReference type="RefSeq" id="XP_024580729.1">
    <property type="nucleotide sequence ID" value="XM_024730453.1"/>
</dbReference>
<sequence length="1016" mass="116883">MDGIRSSRKSSKYLTTKPPHGAFSVLGGAVFHINSSASSNAQDCQPVSTTEAYSTRNNQVETEREFDVKAFLLNQKGSQPLHRSSLFQIAPLGEQKVAIDRSKNLEHSLLPQSKIGSSKSTSKLPRVASTKFRKLQSRQHSEEGDASGSRYYSIEKMSSRSLHATQNQNKTWLYIPGFGERGLGTRGMEKTDVTCVDRPCRRVDLLDLEQCFDTAIQFIDKNEHIDIASEEKLSMLDQDYMAIYAHIKQRYSVEAGETSSDSCKKLAKVLFEQKWSDLIIGELESMLTNSFLEQGVVLGKARMVYAKTFFELENIYKLQWNLFLQEKKQVEDLRLQVHRIDEVHEENVQKIQKRNDAEMNKLQTAFESEKRDLEQQVIDLKEQMMKMSDTMKTLNAIFRQMREDTENVKAMELHEKYNKLEHKYERCHKETIQLRPVVQEKQQLESKLEELTRDRDALRDKLTDLNNLCKQSLCIGDANKGSVDRVDNVDVASTYKTETHKPSNERRIQCLYYRVLLPNLNGYRPQRDVSWTLSCMRSIIYAKQLDNLMCKHTAGLFPLRIRMPEFVYAWFSPWRSLKTEKATSKRAEWDTSHANIQMQANEDRWCLYYGVKALVKQGYLEAKLFLSLLDERDGEDEHVFMLYCYHVLDITSEGQLNWGPLREKASYQIFSQQYDLLLGTDQTKGPASRVRVPKKIWIPLKHASLATSIVLSRATEFERNVLFSKMTEHEVKDVPEDERLDIYIKPPMEVKDELTKSLEHFENLVEDTQSHESPGFIDAHLWIDLMMHEYKEEQAHRRAAIRLMFQAATSTAVATSDSTAETGISTMSNISQTSMDMEQFYAMVHTLNDEVPSWLVAMLYRNAYTRGDGAVTFNSFMEAAEAWQFFSTCMRLKSPDSIVSSFRGRSYTETSVPISLTSRAASNLNEKYILCQNELGATIEQLPLWTRSMADSLAFDISVILHDDNFSEVRLLSLLQRLIDIFGVSKLIQREITGSLSVSSDLNNIEKALDAIMNFK</sequence>
<evidence type="ECO:0000313" key="4">
    <source>
        <dbReference type="Proteomes" id="UP000054928"/>
    </source>
</evidence>
<dbReference type="EMBL" id="CCYD01001204">
    <property type="protein sequence ID" value="CEG44360.1"/>
    <property type="molecule type" value="Genomic_DNA"/>
</dbReference>
<organism evidence="3 4">
    <name type="scientific">Plasmopara halstedii</name>
    <name type="common">Downy mildew of sunflower</name>
    <dbReference type="NCBI Taxonomy" id="4781"/>
    <lineage>
        <taxon>Eukaryota</taxon>
        <taxon>Sar</taxon>
        <taxon>Stramenopiles</taxon>
        <taxon>Oomycota</taxon>
        <taxon>Peronosporomycetes</taxon>
        <taxon>Peronosporales</taxon>
        <taxon>Peronosporaceae</taxon>
        <taxon>Plasmopara</taxon>
    </lineage>
</organism>
<dbReference type="OMA" id="VFMLYCY"/>
<dbReference type="PANTHER" id="PTHR39867">
    <property type="entry name" value="HELICASE ATP-BINDING DOMAIN-CONTAINING PROTEIN"/>
    <property type="match status" value="1"/>
</dbReference>
<feature type="coiled-coil region" evidence="1">
    <location>
        <begin position="363"/>
        <end position="468"/>
    </location>
</feature>
<dbReference type="PANTHER" id="PTHR39867:SF1">
    <property type="entry name" value="HELICASE ATP-BINDING DOMAIN-CONTAINING PROTEIN"/>
    <property type="match status" value="1"/>
</dbReference>
<keyword evidence="4" id="KW-1185">Reference proteome</keyword>
<accession>A0A0P1AUQ5</accession>
<protein>
    <submittedName>
        <fullName evidence="3">Uncharacterized protein</fullName>
    </submittedName>
</protein>
<evidence type="ECO:0000256" key="2">
    <source>
        <dbReference type="SAM" id="MobiDB-lite"/>
    </source>
</evidence>
<reference evidence="4" key="1">
    <citation type="submission" date="2014-09" db="EMBL/GenBank/DDBJ databases">
        <authorList>
            <person name="Sharma Rahul"/>
            <person name="Thines Marco"/>
        </authorList>
    </citation>
    <scope>NUCLEOTIDE SEQUENCE [LARGE SCALE GENOMIC DNA]</scope>
</reference>
<dbReference type="OrthoDB" id="194929at2759"/>
<feature type="compositionally biased region" description="Polar residues" evidence="2">
    <location>
        <begin position="110"/>
        <end position="123"/>
    </location>
</feature>
<proteinExistence type="predicted"/>
<dbReference type="GeneID" id="36395783"/>
<dbReference type="Proteomes" id="UP000054928">
    <property type="component" value="Unassembled WGS sequence"/>
</dbReference>
<name>A0A0P1AUQ5_PLAHL</name>
<evidence type="ECO:0000256" key="1">
    <source>
        <dbReference type="SAM" id="Coils"/>
    </source>
</evidence>
<dbReference type="STRING" id="4781.A0A0P1AUQ5"/>
<feature type="region of interest" description="Disordered" evidence="2">
    <location>
        <begin position="110"/>
        <end position="148"/>
    </location>
</feature>
<dbReference type="AlphaFoldDB" id="A0A0P1AUQ5"/>
<keyword evidence="1" id="KW-0175">Coiled coil</keyword>
<evidence type="ECO:0000313" key="3">
    <source>
        <dbReference type="EMBL" id="CEG44360.1"/>
    </source>
</evidence>